<keyword evidence="2" id="KW-1185">Reference proteome</keyword>
<dbReference type="EMBL" id="BAAAZG010000002">
    <property type="protein sequence ID" value="GAA4059825.1"/>
    <property type="molecule type" value="Genomic_DNA"/>
</dbReference>
<organism evidence="1 2">
    <name type="scientific">Actinomadura miaoliensis</name>
    <dbReference type="NCBI Taxonomy" id="430685"/>
    <lineage>
        <taxon>Bacteria</taxon>
        <taxon>Bacillati</taxon>
        <taxon>Actinomycetota</taxon>
        <taxon>Actinomycetes</taxon>
        <taxon>Streptosporangiales</taxon>
        <taxon>Thermomonosporaceae</taxon>
        <taxon>Actinomadura</taxon>
    </lineage>
</organism>
<dbReference type="Proteomes" id="UP001500683">
    <property type="component" value="Unassembled WGS sequence"/>
</dbReference>
<proteinExistence type="predicted"/>
<reference evidence="2" key="1">
    <citation type="journal article" date="2019" name="Int. J. Syst. Evol. Microbiol.">
        <title>The Global Catalogue of Microorganisms (GCM) 10K type strain sequencing project: providing services to taxonomists for standard genome sequencing and annotation.</title>
        <authorList>
            <consortium name="The Broad Institute Genomics Platform"/>
            <consortium name="The Broad Institute Genome Sequencing Center for Infectious Disease"/>
            <person name="Wu L."/>
            <person name="Ma J."/>
        </authorList>
    </citation>
    <scope>NUCLEOTIDE SEQUENCE [LARGE SCALE GENOMIC DNA]</scope>
    <source>
        <strain evidence="2">JCM 16702</strain>
    </source>
</reference>
<gene>
    <name evidence="1" type="ORF">GCM10022214_10500</name>
</gene>
<protein>
    <recommendedName>
        <fullName evidence="3">HK97 gp10 family phage protein</fullName>
    </recommendedName>
</protein>
<evidence type="ECO:0000313" key="2">
    <source>
        <dbReference type="Proteomes" id="UP001500683"/>
    </source>
</evidence>
<evidence type="ECO:0000313" key="1">
    <source>
        <dbReference type="EMBL" id="GAA4059825.1"/>
    </source>
</evidence>
<name>A0ABP7V585_9ACTN</name>
<evidence type="ECO:0008006" key="3">
    <source>
        <dbReference type="Google" id="ProtNLM"/>
    </source>
</evidence>
<dbReference type="RefSeq" id="WP_344941475.1">
    <property type="nucleotide sequence ID" value="NZ_BAAAZG010000002.1"/>
</dbReference>
<comment type="caution">
    <text evidence="1">The sequence shown here is derived from an EMBL/GenBank/DDBJ whole genome shotgun (WGS) entry which is preliminary data.</text>
</comment>
<sequence>MPQRIRLNWNGRRVTEQQRAGAVRGLRMAAEHLLGESRQEVPLEEGTLERSGVASVDEASLQAAVSYDTPYAVRQHEDLDLRHDAGRKAKYLEDPLNRERGTMLEIIAAQIRRSQRG</sequence>
<accession>A0ABP7V585</accession>